<proteinExistence type="predicted"/>
<evidence type="ECO:0000259" key="5">
    <source>
        <dbReference type="PROSITE" id="PS50943"/>
    </source>
</evidence>
<dbReference type="SUPFAM" id="SSF52540">
    <property type="entry name" value="P-loop containing nucleoside triphosphate hydrolases"/>
    <property type="match status" value="1"/>
</dbReference>
<accession>A0ABP5FPV4</accession>
<feature type="repeat" description="WD" evidence="3">
    <location>
        <begin position="736"/>
        <end position="767"/>
    </location>
</feature>
<reference evidence="7" key="1">
    <citation type="journal article" date="2019" name="Int. J. Syst. Evol. Microbiol.">
        <title>The Global Catalogue of Microorganisms (GCM) 10K type strain sequencing project: providing services to taxonomists for standard genome sequencing and annotation.</title>
        <authorList>
            <consortium name="The Broad Institute Genomics Platform"/>
            <consortium name="The Broad Institute Genome Sequencing Center for Infectious Disease"/>
            <person name="Wu L."/>
            <person name="Ma J."/>
        </authorList>
    </citation>
    <scope>NUCLEOTIDE SEQUENCE [LARGE SCALE GENOMIC DNA]</scope>
    <source>
        <strain evidence="7">JCM 16014</strain>
    </source>
</reference>
<dbReference type="Gene3D" id="1.10.260.40">
    <property type="entry name" value="lambda repressor-like DNA-binding domains"/>
    <property type="match status" value="1"/>
</dbReference>
<evidence type="ECO:0000313" key="6">
    <source>
        <dbReference type="EMBL" id="GAA2029210.1"/>
    </source>
</evidence>
<dbReference type="SUPFAM" id="SSF50978">
    <property type="entry name" value="WD40 repeat-like"/>
    <property type="match status" value="1"/>
</dbReference>
<dbReference type="InterPro" id="IPR015943">
    <property type="entry name" value="WD40/YVTN_repeat-like_dom_sf"/>
</dbReference>
<feature type="compositionally biased region" description="Low complexity" evidence="4">
    <location>
        <begin position="986"/>
        <end position="1000"/>
    </location>
</feature>
<dbReference type="SUPFAM" id="SSF50969">
    <property type="entry name" value="YVTN repeat-like/Quinoprotein amine dehydrogenase"/>
    <property type="match status" value="1"/>
</dbReference>
<dbReference type="Pfam" id="PF20703">
    <property type="entry name" value="nSTAND1"/>
    <property type="match status" value="2"/>
</dbReference>
<evidence type="ECO:0000256" key="4">
    <source>
        <dbReference type="SAM" id="MobiDB-lite"/>
    </source>
</evidence>
<dbReference type="EMBL" id="BAAAQN010000015">
    <property type="protein sequence ID" value="GAA2029210.1"/>
    <property type="molecule type" value="Genomic_DNA"/>
</dbReference>
<dbReference type="CDD" id="cd00200">
    <property type="entry name" value="WD40"/>
    <property type="match status" value="2"/>
</dbReference>
<dbReference type="InterPro" id="IPR011044">
    <property type="entry name" value="Quino_amine_DH_bsu"/>
</dbReference>
<dbReference type="PRINTS" id="PR00320">
    <property type="entry name" value="GPROTEINBRPT"/>
</dbReference>
<dbReference type="CDD" id="cd00093">
    <property type="entry name" value="HTH_XRE"/>
    <property type="match status" value="1"/>
</dbReference>
<keyword evidence="2" id="KW-0677">Repeat</keyword>
<feature type="repeat" description="WD" evidence="3">
    <location>
        <begin position="693"/>
        <end position="734"/>
    </location>
</feature>
<protein>
    <recommendedName>
        <fullName evidence="5">HTH cro/C1-type domain-containing protein</fullName>
    </recommendedName>
</protein>
<name>A0ABP5FPV4_9ACTN</name>
<dbReference type="InterPro" id="IPR010982">
    <property type="entry name" value="Lambda_DNA-bd_dom_sf"/>
</dbReference>
<evidence type="ECO:0000256" key="2">
    <source>
        <dbReference type="ARBA" id="ARBA00022737"/>
    </source>
</evidence>
<evidence type="ECO:0000256" key="3">
    <source>
        <dbReference type="PROSITE-ProRule" id="PRU00221"/>
    </source>
</evidence>
<feature type="repeat" description="WD" evidence="3">
    <location>
        <begin position="1139"/>
        <end position="1179"/>
    </location>
</feature>
<feature type="repeat" description="WD" evidence="3">
    <location>
        <begin position="1072"/>
        <end position="1098"/>
    </location>
</feature>
<dbReference type="PANTHER" id="PTHR44129">
    <property type="entry name" value="WD REPEAT-CONTAINING PROTEIN POP1"/>
    <property type="match status" value="1"/>
</dbReference>
<dbReference type="PROSITE" id="PS00678">
    <property type="entry name" value="WD_REPEATS_1"/>
    <property type="match status" value="2"/>
</dbReference>
<feature type="repeat" description="WD" evidence="3">
    <location>
        <begin position="947"/>
        <end position="982"/>
    </location>
</feature>
<comment type="caution">
    <text evidence="6">The sequence shown here is derived from an EMBL/GenBank/DDBJ whole genome shotgun (WGS) entry which is preliminary data.</text>
</comment>
<feature type="repeat" description="WD" evidence="3">
    <location>
        <begin position="901"/>
        <end position="942"/>
    </location>
</feature>
<dbReference type="RefSeq" id="WP_344666277.1">
    <property type="nucleotide sequence ID" value="NZ_BAAAQN010000015.1"/>
</dbReference>
<dbReference type="Proteomes" id="UP001500751">
    <property type="component" value="Unassembled WGS sequence"/>
</dbReference>
<keyword evidence="1 3" id="KW-0853">WD repeat</keyword>
<keyword evidence="7" id="KW-1185">Reference proteome</keyword>
<dbReference type="PROSITE" id="PS50943">
    <property type="entry name" value="HTH_CROC1"/>
    <property type="match status" value="1"/>
</dbReference>
<dbReference type="InterPro" id="IPR019775">
    <property type="entry name" value="WD40_repeat_CS"/>
</dbReference>
<dbReference type="SUPFAM" id="SSF47413">
    <property type="entry name" value="lambda repressor-like DNA-binding domains"/>
    <property type="match status" value="1"/>
</dbReference>
<sequence length="1186" mass="126265">MSDTGSAVDPRPGRRLRALRDSRGWSLSRLERETHYSRGYLSRVENGLQRMTEDLAQSCDRALGAGGELLAAVRSGLGQECPYPGMSSYSEHTARWFFGREEAVARLSSQVRRQVRRGYGLYAVVAPSGSGKTSLLRAGLVPALRDADAAVTVRVANPGPEPELPADNADVLVVDQFEEVFTQCDDPKRREAFVEGLCRRAQNTTCVVLGIRVDYLGRCLEDPYLLPLLQEHTYLLPPLTDAQVRLAITGPADSVGLAVDPDLPDLILRDLHDRKGAVSLPLLAECLHGMWHDKRRQRLGLAEYIASGGVGGALARSADKALADLGADGSAIARQVLLQLVRLGDRQDDTRRWIPLAVLVGRTVGDPEVVDRVVEHLIASRLLVVDDEQRVSLTHEALLWEWPTLHAWIRDGKDELRDRQEFADAAARWLQGERDPGLLARGRLWERSEGRAEHLSPLEQDFYAASLTAHLSEQRGRIRNRRLRASLVAASAAALVAVAVVIGQLGRNLALEDQESADLLATQSVQALHTRPEDATRMAIAALETAENPATRSAVLSDQATGFLGLFHQHRYAVNALAFRADGTEAASGDEQGEVWRWNPDNRRPVGKPLEVGAAVHAIAYNPVSGAMAVAAGERGDVLVVPARGPELHLRGHTRTVRSLAYSPDGRWLATSGDDGTARVWNTADGTQVGAPIAPGDGNIYAVAFSPDGRLLATGGEDGKAATWNVADRSRAQLFAGRHTDAIRTVAFSPDGATLATGGWDGLTGVWTAATGGFVVGLGGHTDSVTAVAFDTDGGLLATASQDDRADVWSTATWHQVAQFAGHAAPINTLAFRPRTTGLATGSEDHTVALWDLTAGGAVGRVPGQPAFHALAAAPGLLATADADGYATLWTPTGATPARRLGDGAAPITAVALTLDGSRLATGGLDGSVDLWDPRTGRRLTRVAAPNGTDRTKVTALAFSPDGTRLAAGGWDGTLRRWDLSSAPAPAPASALSSAQAPTPALAPTPYPAPRRLPTITIPHRIFFAVAFEADSRTVVTGSQDDTVSFWDCDTGARRDTLGSSFADSVLSVAVSGRRLVAGGRDGTVRLWDQRSGPGLLLGYAGQVGAAVFAPDGSLVATGDRDGTIRLWDPRGHRLVATLTGHGRAVTGLAFVAADQLVSASEDGTLRHWDLRPDRVSRLLRGRLAD</sequence>
<dbReference type="PROSITE" id="PS50082">
    <property type="entry name" value="WD_REPEATS_2"/>
    <property type="match status" value="11"/>
</dbReference>
<feature type="repeat" description="WD" evidence="3">
    <location>
        <begin position="1097"/>
        <end position="1138"/>
    </location>
</feature>
<dbReference type="InterPro" id="IPR020472">
    <property type="entry name" value="WD40_PAC1"/>
</dbReference>
<dbReference type="InterPro" id="IPR001387">
    <property type="entry name" value="Cro/C1-type_HTH"/>
</dbReference>
<feature type="repeat" description="WD" evidence="3">
    <location>
        <begin position="820"/>
        <end position="861"/>
    </location>
</feature>
<gene>
    <name evidence="6" type="ORF">GCM10009839_30820</name>
</gene>
<feature type="repeat" description="WD" evidence="3">
    <location>
        <begin position="778"/>
        <end position="819"/>
    </location>
</feature>
<evidence type="ECO:0000313" key="7">
    <source>
        <dbReference type="Proteomes" id="UP001500751"/>
    </source>
</evidence>
<feature type="repeat" description="WD" evidence="3">
    <location>
        <begin position="650"/>
        <end position="691"/>
    </location>
</feature>
<dbReference type="InterPro" id="IPR036322">
    <property type="entry name" value="WD40_repeat_dom_sf"/>
</dbReference>
<feature type="domain" description="HTH cro/C1-type" evidence="5">
    <location>
        <begin position="16"/>
        <end position="69"/>
    </location>
</feature>
<dbReference type="InterPro" id="IPR011047">
    <property type="entry name" value="Quinoprotein_ADH-like_sf"/>
</dbReference>
<dbReference type="Pfam" id="PF00400">
    <property type="entry name" value="WD40"/>
    <property type="match status" value="11"/>
</dbReference>
<evidence type="ECO:0000256" key="1">
    <source>
        <dbReference type="ARBA" id="ARBA00022574"/>
    </source>
</evidence>
<dbReference type="InterPro" id="IPR001680">
    <property type="entry name" value="WD40_rpt"/>
</dbReference>
<dbReference type="InterPro" id="IPR049052">
    <property type="entry name" value="nSTAND1"/>
</dbReference>
<dbReference type="InterPro" id="IPR050349">
    <property type="entry name" value="WD_LIS1/nudF_dynein_reg"/>
</dbReference>
<dbReference type="InterPro" id="IPR027417">
    <property type="entry name" value="P-loop_NTPase"/>
</dbReference>
<dbReference type="PROSITE" id="PS50294">
    <property type="entry name" value="WD_REPEATS_REGION"/>
    <property type="match status" value="9"/>
</dbReference>
<dbReference type="SMART" id="SM00530">
    <property type="entry name" value="HTH_XRE"/>
    <property type="match status" value="1"/>
</dbReference>
<dbReference type="SUPFAM" id="SSF50998">
    <property type="entry name" value="Quinoprotein alcohol dehydrogenase-like"/>
    <property type="match status" value="1"/>
</dbReference>
<organism evidence="6 7">
    <name type="scientific">Catenulispora yoronensis</name>
    <dbReference type="NCBI Taxonomy" id="450799"/>
    <lineage>
        <taxon>Bacteria</taxon>
        <taxon>Bacillati</taxon>
        <taxon>Actinomycetota</taxon>
        <taxon>Actinomycetes</taxon>
        <taxon>Catenulisporales</taxon>
        <taxon>Catenulisporaceae</taxon>
        <taxon>Catenulispora</taxon>
    </lineage>
</organism>
<dbReference type="SMART" id="SM00320">
    <property type="entry name" value="WD40"/>
    <property type="match status" value="13"/>
</dbReference>
<feature type="region of interest" description="Disordered" evidence="4">
    <location>
        <begin position="986"/>
        <end position="1006"/>
    </location>
</feature>
<dbReference type="Pfam" id="PF13560">
    <property type="entry name" value="HTH_31"/>
    <property type="match status" value="1"/>
</dbReference>
<feature type="repeat" description="WD" evidence="3">
    <location>
        <begin position="1025"/>
        <end position="1057"/>
    </location>
</feature>
<dbReference type="Gene3D" id="2.130.10.10">
    <property type="entry name" value="YVTN repeat-like/Quinoprotein amine dehydrogenase"/>
    <property type="match status" value="4"/>
</dbReference>